<feature type="region of interest" description="Disordered" evidence="1">
    <location>
        <begin position="1"/>
        <end position="43"/>
    </location>
</feature>
<organism evidence="2 3">
    <name type="scientific">Gibberella moniliformis (strain M3125 / FGSC 7600)</name>
    <name type="common">Maize ear and stalk rot fungus</name>
    <name type="synonym">Fusarium verticillioides</name>
    <dbReference type="NCBI Taxonomy" id="334819"/>
    <lineage>
        <taxon>Eukaryota</taxon>
        <taxon>Fungi</taxon>
        <taxon>Dikarya</taxon>
        <taxon>Ascomycota</taxon>
        <taxon>Pezizomycotina</taxon>
        <taxon>Sordariomycetes</taxon>
        <taxon>Hypocreomycetidae</taxon>
        <taxon>Hypocreales</taxon>
        <taxon>Nectriaceae</taxon>
        <taxon>Fusarium</taxon>
        <taxon>Fusarium fujikuroi species complex</taxon>
    </lineage>
</organism>
<evidence type="ECO:0000256" key="1">
    <source>
        <dbReference type="SAM" id="MobiDB-lite"/>
    </source>
</evidence>
<evidence type="ECO:0000313" key="2">
    <source>
        <dbReference type="EMBL" id="EWG43023.1"/>
    </source>
</evidence>
<dbReference type="RefSeq" id="XP_018749214.1">
    <property type="nucleotide sequence ID" value="XM_018892507.1"/>
</dbReference>
<name>W7LUX9_GIBM7</name>
<dbReference type="EMBL" id="CM000581">
    <property type="protein sequence ID" value="EWG43023.1"/>
    <property type="molecule type" value="Genomic_DNA"/>
</dbReference>
<dbReference type="EMBL" id="DS022246">
    <property type="protein sequence ID" value="EWG43023.1"/>
    <property type="molecule type" value="Genomic_DNA"/>
</dbReference>
<keyword evidence="3" id="KW-1185">Reference proteome</keyword>
<dbReference type="GeneID" id="30062715"/>
<dbReference type="KEGG" id="fvr:FVEG_04668"/>
<proteinExistence type="predicted"/>
<evidence type="ECO:0000313" key="3">
    <source>
        <dbReference type="Proteomes" id="UP000009096"/>
    </source>
</evidence>
<dbReference type="Proteomes" id="UP000009096">
    <property type="component" value="Chromosome 4"/>
</dbReference>
<feature type="compositionally biased region" description="Basic residues" evidence="1">
    <location>
        <begin position="1"/>
        <end position="10"/>
    </location>
</feature>
<gene>
    <name evidence="2" type="ORF">FVEG_04668</name>
</gene>
<reference evidence="2 3" key="1">
    <citation type="journal article" date="2010" name="Nature">
        <title>Comparative genomics reveals mobile pathogenicity chromosomes in Fusarium.</title>
        <authorList>
            <person name="Ma L.J."/>
            <person name="van der Does H.C."/>
            <person name="Borkovich K.A."/>
            <person name="Coleman J.J."/>
            <person name="Daboussi M.J."/>
            <person name="Di Pietro A."/>
            <person name="Dufresne M."/>
            <person name="Freitag M."/>
            <person name="Grabherr M."/>
            <person name="Henrissat B."/>
            <person name="Houterman P.M."/>
            <person name="Kang S."/>
            <person name="Shim W.B."/>
            <person name="Woloshuk C."/>
            <person name="Xie X."/>
            <person name="Xu J.R."/>
            <person name="Antoniw J."/>
            <person name="Baker S.E."/>
            <person name="Bluhm B.H."/>
            <person name="Breakspear A."/>
            <person name="Brown D.W."/>
            <person name="Butchko R.A."/>
            <person name="Chapman S."/>
            <person name="Coulson R."/>
            <person name="Coutinho P.M."/>
            <person name="Danchin E.G."/>
            <person name="Diener A."/>
            <person name="Gale L.R."/>
            <person name="Gardiner D.M."/>
            <person name="Goff S."/>
            <person name="Hammond-Kosack K.E."/>
            <person name="Hilburn K."/>
            <person name="Hua-Van A."/>
            <person name="Jonkers W."/>
            <person name="Kazan K."/>
            <person name="Kodira C.D."/>
            <person name="Koehrsen M."/>
            <person name="Kumar L."/>
            <person name="Lee Y.H."/>
            <person name="Li L."/>
            <person name="Manners J.M."/>
            <person name="Miranda-Saavedra D."/>
            <person name="Mukherjee M."/>
            <person name="Park G."/>
            <person name="Park J."/>
            <person name="Park S.Y."/>
            <person name="Proctor R.H."/>
            <person name="Regev A."/>
            <person name="Ruiz-Roldan M.C."/>
            <person name="Sain D."/>
            <person name="Sakthikumar S."/>
            <person name="Sykes S."/>
            <person name="Schwartz D.C."/>
            <person name="Turgeon B.G."/>
            <person name="Wapinski I."/>
            <person name="Yoder O."/>
            <person name="Young S."/>
            <person name="Zeng Q."/>
            <person name="Zhou S."/>
            <person name="Galagan J."/>
            <person name="Cuomo C.A."/>
            <person name="Kistler H.C."/>
            <person name="Rep M."/>
        </authorList>
    </citation>
    <scope>NUCLEOTIDE SEQUENCE [LARGE SCALE GENOMIC DNA]</scope>
    <source>
        <strain evidence="3">M3125 / FGSC 7600</strain>
    </source>
</reference>
<accession>W7LUX9</accession>
<dbReference type="AlphaFoldDB" id="W7LUX9"/>
<sequence length="229" mass="25059">MGKKSRKEKRIKVAQDDARGSSMEGEDTRSGRSGGVKLKGGVEGRSTTWPGVAWASSLGRAVSGGYLELQSRSARGGGTWALKSIGDGVQKAMRDCQVPVHGQCHSDSKLLRRTRVDQGETTDNLSYVRQVDSNFIKPPKTAAVNLHTLHYDPNPIQPNLIDSKFRKLSWSKQRLAPGYAKRVACPKDLGTKTKLEVFHLLRLAKIDSGSGGNAQSWPCGEFEEQLKVK</sequence>
<feature type="compositionally biased region" description="Gly residues" evidence="1">
    <location>
        <begin position="32"/>
        <end position="43"/>
    </location>
</feature>
<dbReference type="HOGENOM" id="CLU_1209909_0_0_1"/>
<dbReference type="VEuPathDB" id="FungiDB:FVEG_04668"/>
<protein>
    <submittedName>
        <fullName evidence="2">Uncharacterized protein</fullName>
    </submittedName>
</protein>